<keyword evidence="3" id="KW-1185">Reference proteome</keyword>
<evidence type="ECO:0000313" key="3">
    <source>
        <dbReference type="Proteomes" id="UP001057134"/>
    </source>
</evidence>
<accession>A0ABY4RZT0</accession>
<dbReference type="EMBL" id="CP027059">
    <property type="protein sequence ID" value="UQZ87215.1"/>
    <property type="molecule type" value="Genomic_DNA"/>
</dbReference>
<keyword evidence="1" id="KW-0472">Membrane</keyword>
<evidence type="ECO:0000313" key="2">
    <source>
        <dbReference type="EMBL" id="UQZ87215.1"/>
    </source>
</evidence>
<keyword evidence="1" id="KW-1133">Transmembrane helix</keyword>
<name>A0ABY4RZT0_9BACL</name>
<protein>
    <submittedName>
        <fullName evidence="2">Uncharacterized protein</fullName>
    </submittedName>
</protein>
<sequence>MKYMRAPTYCWHNENHRISTEIVEFIADMKLNTIWKCSFVILCGIGVYVRVIMSGGCIEMSMGAL</sequence>
<proteinExistence type="predicted"/>
<reference evidence="2" key="1">
    <citation type="submission" date="2018-02" db="EMBL/GenBank/DDBJ databases">
        <authorList>
            <person name="Kim S.-K."/>
            <person name="Jung H.-I."/>
            <person name="Lee S.-W."/>
        </authorList>
    </citation>
    <scope>NUCLEOTIDE SEQUENCE</scope>
    <source>
        <strain evidence="2">SK3146</strain>
    </source>
</reference>
<feature type="transmembrane region" description="Helical" evidence="1">
    <location>
        <begin position="33"/>
        <end position="53"/>
    </location>
</feature>
<organism evidence="2 3">
    <name type="scientific">Paenibacillus konkukensis</name>
    <dbReference type="NCBI Taxonomy" id="2020716"/>
    <lineage>
        <taxon>Bacteria</taxon>
        <taxon>Bacillati</taxon>
        <taxon>Bacillota</taxon>
        <taxon>Bacilli</taxon>
        <taxon>Bacillales</taxon>
        <taxon>Paenibacillaceae</taxon>
        <taxon>Paenibacillus</taxon>
    </lineage>
</organism>
<reference evidence="2" key="2">
    <citation type="journal article" date="2021" name="J Anim Sci Technol">
        <title>Complete genome sequence of Paenibacillus konkukensis sp. nov. SK3146 as a potential probiotic strain.</title>
        <authorList>
            <person name="Jung H.I."/>
            <person name="Park S."/>
            <person name="Niu K.M."/>
            <person name="Lee S.W."/>
            <person name="Kothari D."/>
            <person name="Yi K.J."/>
            <person name="Kim S.K."/>
        </authorList>
    </citation>
    <scope>NUCLEOTIDE SEQUENCE</scope>
    <source>
        <strain evidence="2">SK3146</strain>
    </source>
</reference>
<evidence type="ECO:0000256" key="1">
    <source>
        <dbReference type="SAM" id="Phobius"/>
    </source>
</evidence>
<gene>
    <name evidence="2" type="ORF">SK3146_06512</name>
</gene>
<dbReference type="Proteomes" id="UP001057134">
    <property type="component" value="Chromosome"/>
</dbReference>
<keyword evidence="1" id="KW-0812">Transmembrane</keyword>